<reference evidence="1 2" key="1">
    <citation type="submission" date="2020-08" db="EMBL/GenBank/DDBJ databases">
        <title>Genomic Encyclopedia of Type Strains, Phase IV (KMG-IV): sequencing the most valuable type-strain genomes for metagenomic binning, comparative biology and taxonomic classification.</title>
        <authorList>
            <person name="Goeker M."/>
        </authorList>
    </citation>
    <scope>NUCLEOTIDE SEQUENCE [LARGE SCALE GENOMIC DNA]</scope>
    <source>
        <strain evidence="1 2">DSM 100211</strain>
    </source>
</reference>
<keyword evidence="2" id="KW-1185">Reference proteome</keyword>
<evidence type="ECO:0008006" key="3">
    <source>
        <dbReference type="Google" id="ProtNLM"/>
    </source>
</evidence>
<evidence type="ECO:0000313" key="1">
    <source>
        <dbReference type="EMBL" id="MBB3975271.1"/>
    </source>
</evidence>
<dbReference type="AlphaFoldDB" id="A0A7W6GGU4"/>
<dbReference type="EMBL" id="JACIEE010000001">
    <property type="protein sequence ID" value="MBB3975271.1"/>
    <property type="molecule type" value="Genomic_DNA"/>
</dbReference>
<dbReference type="Proteomes" id="UP000574761">
    <property type="component" value="Unassembled WGS sequence"/>
</dbReference>
<proteinExistence type="predicted"/>
<organism evidence="1 2">
    <name type="scientific">Mycoplana azooxidifex</name>
    <dbReference type="NCBI Taxonomy" id="1636188"/>
    <lineage>
        <taxon>Bacteria</taxon>
        <taxon>Pseudomonadati</taxon>
        <taxon>Pseudomonadota</taxon>
        <taxon>Alphaproteobacteria</taxon>
        <taxon>Hyphomicrobiales</taxon>
        <taxon>Rhizobiaceae</taxon>
        <taxon>Mycoplana</taxon>
    </lineage>
</organism>
<name>A0A7W6GGU4_9HYPH</name>
<gene>
    <name evidence="1" type="ORF">GGQ64_000447</name>
</gene>
<protein>
    <recommendedName>
        <fullName evidence="3">TolB amino-terminal domain-containing protein</fullName>
    </recommendedName>
</protein>
<comment type="caution">
    <text evidence="1">The sequence shown here is derived from an EMBL/GenBank/DDBJ whole genome shotgun (WGS) entry which is preliminary data.</text>
</comment>
<accession>A0A7W6GGU4</accession>
<dbReference type="RefSeq" id="WP_183798390.1">
    <property type="nucleotide sequence ID" value="NZ_JACIEE010000001.1"/>
</dbReference>
<sequence length="372" mass="40347">MNSAAHAAVIREHVDEILSSRTFARSGRLRAFLDYVVECALAGKAGQLKGYTIGIDVFGRPVGFDAGSDPIVRVQAGKLRKLLEQYYVAEGARAPLRIRIPLGSYAPEIAWEGRALSQAGMSLAAAASPAPEPAPPIPLLARRRRNVSRGNWRPAPISSHLALFTLLPMLLLAPAPQSGLAITSIANARIYVEKARAAMDLSGRIPVVSIEHCWPGTGVCRQLADAIQKAVGYYRTVQLGDSRESSDADPLAYRIRIEAQGRGETMYARLIHVQSGLTVHAEQFRAADLNEATISYEAFTFAGRILSANGRIYLHAQRLGATSPTMRCLQQADRRREPGSGCLHLPLIQASTAPEAAERLSRDDHLHPARAL</sequence>
<evidence type="ECO:0000313" key="2">
    <source>
        <dbReference type="Proteomes" id="UP000574761"/>
    </source>
</evidence>